<feature type="domain" description="Ca3427-like PBP 2" evidence="4">
    <location>
        <begin position="106"/>
        <end position="185"/>
    </location>
</feature>
<name>A0A2M7G8G0_9BACT</name>
<evidence type="ECO:0000259" key="4">
    <source>
        <dbReference type="Pfam" id="PF22384"/>
    </source>
</evidence>
<keyword evidence="3" id="KW-0732">Signal</keyword>
<dbReference type="InterPro" id="IPR054364">
    <property type="entry name" value="Ca3427-like_PBP2"/>
</dbReference>
<sequence>MRLIMTAILRVGGVPEHFNSPWHQAIEEGAFARAGLQVEFILYPTGTGAMCNDLRAGELDLAVVLTEGILSDMLRHGGTRLIGAYVPSPLVWGIHVAAHSPLKSLSELHGKTFAISRFGSGSHLMAMLFALEQGWHPREALEFFVAGGIDPLEKAVCDGSASAFLWEKYTTAPRIASGHLKRLGEFPTPWPSFVIAAREELIASASQNLRALLDVLYTQTQKFMAAPEKSVAYASQRYGLDPVQTQEWFESVFWATEAQISVSMLQEVLDSLKRVGILEGDLPEPDSLIARL</sequence>
<dbReference type="EMBL" id="PFFQ01000012">
    <property type="protein sequence ID" value="PIW18397.1"/>
    <property type="molecule type" value="Genomic_DNA"/>
</dbReference>
<dbReference type="GO" id="GO:0042597">
    <property type="term" value="C:periplasmic space"/>
    <property type="evidence" value="ECO:0007669"/>
    <property type="project" value="UniProtKB-SubCell"/>
</dbReference>
<evidence type="ECO:0000256" key="3">
    <source>
        <dbReference type="ARBA" id="ARBA00022729"/>
    </source>
</evidence>
<reference evidence="5 6" key="1">
    <citation type="submission" date="2017-09" db="EMBL/GenBank/DDBJ databases">
        <title>Depth-based differentiation of microbial function through sediment-hosted aquifers and enrichment of novel symbionts in the deep terrestrial subsurface.</title>
        <authorList>
            <person name="Probst A.J."/>
            <person name="Ladd B."/>
            <person name="Jarett J.K."/>
            <person name="Geller-Mcgrath D.E."/>
            <person name="Sieber C.M."/>
            <person name="Emerson J.B."/>
            <person name="Anantharaman K."/>
            <person name="Thomas B.C."/>
            <person name="Malmstrom R."/>
            <person name="Stieglmeier M."/>
            <person name="Klingl A."/>
            <person name="Woyke T."/>
            <person name="Ryan C.M."/>
            <person name="Banfield J.F."/>
        </authorList>
    </citation>
    <scope>NUCLEOTIDE SEQUENCE [LARGE SCALE GENOMIC DNA]</scope>
    <source>
        <strain evidence="5">CG17_big_fil_post_rev_8_21_14_2_50_48_46</strain>
    </source>
</reference>
<protein>
    <submittedName>
        <fullName evidence="5">ABC transporter substrate-binding protein</fullName>
    </submittedName>
</protein>
<accession>A0A2M7G8G0</accession>
<dbReference type="PANTHER" id="PTHR30024">
    <property type="entry name" value="ALIPHATIC SULFONATES-BINDING PROTEIN-RELATED"/>
    <property type="match status" value="1"/>
</dbReference>
<dbReference type="Pfam" id="PF22384">
    <property type="entry name" value="PBP2_Ca3427_like"/>
    <property type="match status" value="1"/>
</dbReference>
<dbReference type="Gene3D" id="3.40.190.10">
    <property type="entry name" value="Periplasmic binding protein-like II"/>
    <property type="match status" value="2"/>
</dbReference>
<comment type="caution">
    <text evidence="5">The sequence shown here is derived from an EMBL/GenBank/DDBJ whole genome shotgun (WGS) entry which is preliminary data.</text>
</comment>
<organism evidence="5 6">
    <name type="scientific">bacterium (Candidatus Blackallbacteria) CG17_big_fil_post_rev_8_21_14_2_50_48_46</name>
    <dbReference type="NCBI Taxonomy" id="2014261"/>
    <lineage>
        <taxon>Bacteria</taxon>
        <taxon>Candidatus Blackallbacteria</taxon>
    </lineage>
</organism>
<proteinExistence type="inferred from homology"/>
<evidence type="ECO:0000313" key="6">
    <source>
        <dbReference type="Proteomes" id="UP000231019"/>
    </source>
</evidence>
<evidence type="ECO:0000313" key="5">
    <source>
        <dbReference type="EMBL" id="PIW18397.1"/>
    </source>
</evidence>
<dbReference type="SUPFAM" id="SSF53850">
    <property type="entry name" value="Periplasmic binding protein-like II"/>
    <property type="match status" value="1"/>
</dbReference>
<dbReference type="AlphaFoldDB" id="A0A2M7G8G0"/>
<comment type="subcellular location">
    <subcellularLocation>
        <location evidence="1">Periplasm</location>
    </subcellularLocation>
</comment>
<evidence type="ECO:0000256" key="2">
    <source>
        <dbReference type="ARBA" id="ARBA00010742"/>
    </source>
</evidence>
<comment type="similarity">
    <text evidence="2">Belongs to the bacterial solute-binding protein SsuA/TauA family.</text>
</comment>
<evidence type="ECO:0000256" key="1">
    <source>
        <dbReference type="ARBA" id="ARBA00004418"/>
    </source>
</evidence>
<gene>
    <name evidence="5" type="ORF">COW36_03655</name>
</gene>
<dbReference type="Proteomes" id="UP000231019">
    <property type="component" value="Unassembled WGS sequence"/>
</dbReference>
<dbReference type="PANTHER" id="PTHR30024:SF47">
    <property type="entry name" value="TAURINE-BINDING PERIPLASMIC PROTEIN"/>
    <property type="match status" value="1"/>
</dbReference>